<feature type="domain" description="Protein kinase" evidence="8">
    <location>
        <begin position="11"/>
        <end position="279"/>
    </location>
</feature>
<dbReference type="SUPFAM" id="SSF56112">
    <property type="entry name" value="Protein kinase-like (PK-like)"/>
    <property type="match status" value="1"/>
</dbReference>
<evidence type="ECO:0000256" key="7">
    <source>
        <dbReference type="SAM" id="Coils"/>
    </source>
</evidence>
<dbReference type="OrthoDB" id="406563at2759"/>
<keyword evidence="9" id="KW-0418">Kinase</keyword>
<dbReference type="SMART" id="SM00220">
    <property type="entry name" value="S_TKc"/>
    <property type="match status" value="1"/>
</dbReference>
<evidence type="ECO:0000256" key="2">
    <source>
        <dbReference type="ARBA" id="ARBA00022741"/>
    </source>
</evidence>
<dbReference type="EC" id="2.7.11.1" evidence="1"/>
<dbReference type="InterPro" id="IPR050235">
    <property type="entry name" value="CK1_Ser-Thr_kinase"/>
</dbReference>
<keyword evidence="6" id="KW-0723">Serine/threonine-protein kinase</keyword>
<reference evidence="9 10" key="1">
    <citation type="journal article" date="2015" name="Sci. Rep.">
        <title>Genome of the facultative scuticociliatosis pathogen Pseudocohnilembus persalinus provides insight into its virulence through horizontal gene transfer.</title>
        <authorList>
            <person name="Xiong J."/>
            <person name="Wang G."/>
            <person name="Cheng J."/>
            <person name="Tian M."/>
            <person name="Pan X."/>
            <person name="Warren A."/>
            <person name="Jiang C."/>
            <person name="Yuan D."/>
            <person name="Miao W."/>
        </authorList>
    </citation>
    <scope>NUCLEOTIDE SEQUENCE [LARGE SCALE GENOMIC DNA]</scope>
    <source>
        <strain evidence="9">36N120E</strain>
    </source>
</reference>
<organism evidence="9 10">
    <name type="scientific">Pseudocohnilembus persalinus</name>
    <name type="common">Ciliate</name>
    <dbReference type="NCBI Taxonomy" id="266149"/>
    <lineage>
        <taxon>Eukaryota</taxon>
        <taxon>Sar</taxon>
        <taxon>Alveolata</taxon>
        <taxon>Ciliophora</taxon>
        <taxon>Intramacronucleata</taxon>
        <taxon>Oligohymenophorea</taxon>
        <taxon>Scuticociliatia</taxon>
        <taxon>Philasterida</taxon>
        <taxon>Pseudocohnilembidae</taxon>
        <taxon>Pseudocohnilembus</taxon>
    </lineage>
</organism>
<dbReference type="GO" id="GO:0005524">
    <property type="term" value="F:ATP binding"/>
    <property type="evidence" value="ECO:0007669"/>
    <property type="project" value="UniProtKB-UniRule"/>
</dbReference>
<dbReference type="InterPro" id="IPR008271">
    <property type="entry name" value="Ser/Thr_kinase_AS"/>
</dbReference>
<dbReference type="InterPro" id="IPR000719">
    <property type="entry name" value="Prot_kinase_dom"/>
</dbReference>
<comment type="similarity">
    <text evidence="6">Belongs to the protein kinase superfamily.</text>
</comment>
<dbReference type="PANTHER" id="PTHR11909">
    <property type="entry name" value="CASEIN KINASE-RELATED"/>
    <property type="match status" value="1"/>
</dbReference>
<dbReference type="InterPro" id="IPR017441">
    <property type="entry name" value="Protein_kinase_ATP_BS"/>
</dbReference>
<dbReference type="Gene3D" id="1.10.510.10">
    <property type="entry name" value="Transferase(Phosphotransferase) domain 1"/>
    <property type="match status" value="1"/>
</dbReference>
<dbReference type="Pfam" id="PF00069">
    <property type="entry name" value="Pkinase"/>
    <property type="match status" value="1"/>
</dbReference>
<dbReference type="Proteomes" id="UP000054937">
    <property type="component" value="Unassembled WGS sequence"/>
</dbReference>
<keyword evidence="7" id="KW-0175">Coiled coil</keyword>
<dbReference type="PROSITE" id="PS00107">
    <property type="entry name" value="PROTEIN_KINASE_ATP"/>
    <property type="match status" value="1"/>
</dbReference>
<keyword evidence="3 5" id="KW-0067">ATP-binding</keyword>
<dbReference type="OMA" id="ESRVYKY"/>
<evidence type="ECO:0000256" key="3">
    <source>
        <dbReference type="ARBA" id="ARBA00022840"/>
    </source>
</evidence>
<accession>A0A0V0QAG6</accession>
<keyword evidence="9" id="KW-0808">Transferase</keyword>
<dbReference type="FunFam" id="1.10.510.10:FF:001033">
    <property type="entry name" value="Uncharacterized protein"/>
    <property type="match status" value="1"/>
</dbReference>
<name>A0A0V0QAG6_PSEPJ</name>
<evidence type="ECO:0000313" key="10">
    <source>
        <dbReference type="Proteomes" id="UP000054937"/>
    </source>
</evidence>
<dbReference type="InterPro" id="IPR011009">
    <property type="entry name" value="Kinase-like_dom_sf"/>
</dbReference>
<gene>
    <name evidence="9" type="ORF">PPERSA_07429</name>
</gene>
<dbReference type="AlphaFoldDB" id="A0A0V0QAG6"/>
<evidence type="ECO:0000259" key="8">
    <source>
        <dbReference type="PROSITE" id="PS50011"/>
    </source>
</evidence>
<comment type="caution">
    <text evidence="9">The sequence shown here is derived from an EMBL/GenBank/DDBJ whole genome shotgun (WGS) entry which is preliminary data.</text>
</comment>
<dbReference type="PROSITE" id="PS50011">
    <property type="entry name" value="PROTEIN_KINASE_DOM"/>
    <property type="match status" value="1"/>
</dbReference>
<dbReference type="GO" id="GO:0004674">
    <property type="term" value="F:protein serine/threonine kinase activity"/>
    <property type="evidence" value="ECO:0007669"/>
    <property type="project" value="UniProtKB-KW"/>
</dbReference>
<dbReference type="InParanoid" id="A0A0V0QAG6"/>
<protein>
    <recommendedName>
        <fullName evidence="4">Casein kinase I</fullName>
        <ecNumber evidence="1">2.7.11.1</ecNumber>
    </recommendedName>
</protein>
<evidence type="ECO:0000256" key="4">
    <source>
        <dbReference type="ARBA" id="ARBA00023860"/>
    </source>
</evidence>
<evidence type="ECO:0000256" key="6">
    <source>
        <dbReference type="RuleBase" id="RU000304"/>
    </source>
</evidence>
<proteinExistence type="inferred from homology"/>
<feature type="coiled-coil region" evidence="7">
    <location>
        <begin position="304"/>
        <end position="355"/>
    </location>
</feature>
<sequence>MDKVTVGGGKFTLGRQIGSGSFGQIYIGFNKELEQEVAIKMEPIKTKNPQLLYEAKLYKILQGGLGIPNIHWFGVEGDFNCMVTDLMGPSLEDLVKYCDGKFPLKTVLMIADQLIQRIEYFHSKNFIHRDIKPDNFLIGLGKKADVIYAIDYGLAKKFRDQRTGLHIPYQEGKSLTGTARYASINTHLGIEQSRRDDLEAIGYMLMYFLRGSLPWQGLKADNKKDKYDKISDQKIATPIEALCDGFPEEFATYLKYTRNLNFEERPDYVWIRRLFKDLFNRCEYQWDLIFEWAYISTNKGKYYSKRQEQETEEYQEQQKQEQLKYQQNKEYEIKYLKLQKQLQIEQQQQQMLKQQTK</sequence>
<keyword evidence="10" id="KW-1185">Reference proteome</keyword>
<keyword evidence="2 5" id="KW-0547">Nucleotide-binding</keyword>
<dbReference type="PROSITE" id="PS00108">
    <property type="entry name" value="PROTEIN_KINASE_ST"/>
    <property type="match status" value="1"/>
</dbReference>
<feature type="binding site" evidence="5">
    <location>
        <position position="40"/>
    </location>
    <ligand>
        <name>ATP</name>
        <dbReference type="ChEBI" id="CHEBI:30616"/>
    </ligand>
</feature>
<dbReference type="EMBL" id="LDAU01000220">
    <property type="protein sequence ID" value="KRW99186.1"/>
    <property type="molecule type" value="Genomic_DNA"/>
</dbReference>
<evidence type="ECO:0000313" key="9">
    <source>
        <dbReference type="EMBL" id="KRW99186.1"/>
    </source>
</evidence>
<evidence type="ECO:0000256" key="5">
    <source>
        <dbReference type="PROSITE-ProRule" id="PRU10141"/>
    </source>
</evidence>
<evidence type="ECO:0000256" key="1">
    <source>
        <dbReference type="ARBA" id="ARBA00012513"/>
    </source>
</evidence>